<dbReference type="InterPro" id="IPR000683">
    <property type="entry name" value="Gfo/Idh/MocA-like_OxRdtase_N"/>
</dbReference>
<gene>
    <name evidence="5" type="ORF">METZ01_LOCUS355836</name>
</gene>
<organism evidence="5">
    <name type="scientific">marine metagenome</name>
    <dbReference type="NCBI Taxonomy" id="408172"/>
    <lineage>
        <taxon>unclassified sequences</taxon>
        <taxon>metagenomes</taxon>
        <taxon>ecological metagenomes</taxon>
    </lineage>
</organism>
<feature type="non-terminal residue" evidence="5">
    <location>
        <position position="270"/>
    </location>
</feature>
<dbReference type="PANTHER" id="PTHR22604">
    <property type="entry name" value="OXIDOREDUCTASES"/>
    <property type="match status" value="1"/>
</dbReference>
<protein>
    <submittedName>
        <fullName evidence="5">Uncharacterized protein</fullName>
    </submittedName>
</protein>
<evidence type="ECO:0000259" key="3">
    <source>
        <dbReference type="Pfam" id="PF01408"/>
    </source>
</evidence>
<evidence type="ECO:0000256" key="2">
    <source>
        <dbReference type="ARBA" id="ARBA00023002"/>
    </source>
</evidence>
<dbReference type="InterPro" id="IPR036291">
    <property type="entry name" value="NAD(P)-bd_dom_sf"/>
</dbReference>
<proteinExistence type="inferred from homology"/>
<dbReference type="EMBL" id="UINC01125271">
    <property type="protein sequence ID" value="SVD02982.1"/>
    <property type="molecule type" value="Genomic_DNA"/>
</dbReference>
<dbReference type="InterPro" id="IPR055170">
    <property type="entry name" value="GFO_IDH_MocA-like_dom"/>
</dbReference>
<dbReference type="SUPFAM" id="SSF51735">
    <property type="entry name" value="NAD(P)-binding Rossmann-fold domains"/>
    <property type="match status" value="1"/>
</dbReference>
<dbReference type="AlphaFoldDB" id="A0A382S085"/>
<dbReference type="Pfam" id="PF01408">
    <property type="entry name" value="GFO_IDH_MocA"/>
    <property type="match status" value="1"/>
</dbReference>
<comment type="similarity">
    <text evidence="1">Belongs to the Gfo/Idh/MocA family.</text>
</comment>
<feature type="domain" description="GFO/IDH/MocA-like oxidoreductase" evidence="4">
    <location>
        <begin position="134"/>
        <end position="246"/>
    </location>
</feature>
<dbReference type="Gene3D" id="3.40.50.720">
    <property type="entry name" value="NAD(P)-binding Rossmann-like Domain"/>
    <property type="match status" value="1"/>
</dbReference>
<dbReference type="PANTHER" id="PTHR22604:SF105">
    <property type="entry name" value="TRANS-1,2-DIHYDROBENZENE-1,2-DIOL DEHYDROGENASE"/>
    <property type="match status" value="1"/>
</dbReference>
<dbReference type="Pfam" id="PF22725">
    <property type="entry name" value="GFO_IDH_MocA_C3"/>
    <property type="match status" value="1"/>
</dbReference>
<evidence type="ECO:0000259" key="4">
    <source>
        <dbReference type="Pfam" id="PF22725"/>
    </source>
</evidence>
<evidence type="ECO:0000256" key="1">
    <source>
        <dbReference type="ARBA" id="ARBA00010928"/>
    </source>
</evidence>
<sequence>MSKICFGVIGCGSIAKKAFIPALIQSDVAELIGVASRSLENVKSVSKNYDCRGFEKVSQLLSSEDINAVYIATPPSTHEELILSAARNGKHIICEKPLSISLNSVNRIINICKKNKIALLEGFMYQFHTQHEFVYEYINNNQMGDPILFEAQFGFPSMDKNNFRYSKELGGGVLFDAGVYTIHAARKFFKREPINLFSIINFEKLNVDLSGSILMDFGQNQMAQLSFGFNNYYQNYYSIWCSKGKVKLNRAFSIPSNLQPEVIIEYNNRV</sequence>
<dbReference type="InterPro" id="IPR050984">
    <property type="entry name" value="Gfo/Idh/MocA_domain"/>
</dbReference>
<keyword evidence="2" id="KW-0560">Oxidoreductase</keyword>
<dbReference type="Gene3D" id="3.30.360.10">
    <property type="entry name" value="Dihydrodipicolinate Reductase, domain 2"/>
    <property type="match status" value="1"/>
</dbReference>
<feature type="domain" description="Gfo/Idh/MocA-like oxidoreductase N-terminal" evidence="3">
    <location>
        <begin position="6"/>
        <end position="121"/>
    </location>
</feature>
<dbReference type="GO" id="GO:0016491">
    <property type="term" value="F:oxidoreductase activity"/>
    <property type="evidence" value="ECO:0007669"/>
    <property type="project" value="UniProtKB-KW"/>
</dbReference>
<evidence type="ECO:0000313" key="5">
    <source>
        <dbReference type="EMBL" id="SVD02982.1"/>
    </source>
</evidence>
<dbReference type="GO" id="GO:0000166">
    <property type="term" value="F:nucleotide binding"/>
    <property type="evidence" value="ECO:0007669"/>
    <property type="project" value="InterPro"/>
</dbReference>
<dbReference type="SUPFAM" id="SSF55347">
    <property type="entry name" value="Glyceraldehyde-3-phosphate dehydrogenase-like, C-terminal domain"/>
    <property type="match status" value="1"/>
</dbReference>
<accession>A0A382S085</accession>
<reference evidence="5" key="1">
    <citation type="submission" date="2018-05" db="EMBL/GenBank/DDBJ databases">
        <authorList>
            <person name="Lanie J.A."/>
            <person name="Ng W.-L."/>
            <person name="Kazmierczak K.M."/>
            <person name="Andrzejewski T.M."/>
            <person name="Davidsen T.M."/>
            <person name="Wayne K.J."/>
            <person name="Tettelin H."/>
            <person name="Glass J.I."/>
            <person name="Rusch D."/>
            <person name="Podicherti R."/>
            <person name="Tsui H.-C.T."/>
            <person name="Winkler M.E."/>
        </authorList>
    </citation>
    <scope>NUCLEOTIDE SEQUENCE</scope>
</reference>
<name>A0A382S085_9ZZZZ</name>